<accession>A0ABW9CZ97</accession>
<gene>
    <name evidence="1" type="ORF">PQR08_37660</name>
</gene>
<dbReference type="EMBL" id="JAQQDB010000074">
    <property type="protein sequence ID" value="MFM0523151.1"/>
    <property type="molecule type" value="Genomic_DNA"/>
</dbReference>
<keyword evidence="2" id="KW-1185">Reference proteome</keyword>
<dbReference type="Proteomes" id="UP001629462">
    <property type="component" value="Unassembled WGS sequence"/>
</dbReference>
<evidence type="ECO:0000313" key="2">
    <source>
        <dbReference type="Proteomes" id="UP001629462"/>
    </source>
</evidence>
<dbReference type="InterPro" id="IPR025427">
    <property type="entry name" value="DUF4160"/>
</dbReference>
<protein>
    <submittedName>
        <fullName evidence="1">DUF4160 domain-containing protein</fullName>
    </submittedName>
</protein>
<proteinExistence type="predicted"/>
<dbReference type="Pfam" id="PF13711">
    <property type="entry name" value="DUF4160"/>
    <property type="match status" value="1"/>
</dbReference>
<organism evidence="1 2">
    <name type="scientific">Caballeronia jiangsuensis</name>
    <dbReference type="NCBI Taxonomy" id="1458357"/>
    <lineage>
        <taxon>Bacteria</taxon>
        <taxon>Pseudomonadati</taxon>
        <taxon>Pseudomonadota</taxon>
        <taxon>Betaproteobacteria</taxon>
        <taxon>Burkholderiales</taxon>
        <taxon>Burkholderiaceae</taxon>
        <taxon>Caballeronia</taxon>
    </lineage>
</organism>
<evidence type="ECO:0000313" key="1">
    <source>
        <dbReference type="EMBL" id="MFM0523151.1"/>
    </source>
</evidence>
<reference evidence="1 2" key="1">
    <citation type="journal article" date="2024" name="Chem. Sci.">
        <title>Discovery of megapolipeptins by genome mining of a Burkholderiales bacteria collection.</title>
        <authorList>
            <person name="Paulo B.S."/>
            <person name="Recchia M.J.J."/>
            <person name="Lee S."/>
            <person name="Fergusson C.H."/>
            <person name="Romanowski S.B."/>
            <person name="Hernandez A."/>
            <person name="Krull N."/>
            <person name="Liu D.Y."/>
            <person name="Cavanagh H."/>
            <person name="Bos A."/>
            <person name="Gray C.A."/>
            <person name="Murphy B.T."/>
            <person name="Linington R.G."/>
            <person name="Eustaquio A.S."/>
        </authorList>
    </citation>
    <scope>NUCLEOTIDE SEQUENCE [LARGE SCALE GENOMIC DNA]</scope>
    <source>
        <strain evidence="1 2">RL17-374-BIF-D</strain>
    </source>
</reference>
<sequence length="80" mass="9235">MPTVFRYKGVRFHFFSNEGNPREPVHIHASCANGEAKFWLDPNVHVASSAGFDRRTLSELLLVVEGRRDEIVRAWNEYFG</sequence>
<dbReference type="RefSeq" id="WP_187607365.1">
    <property type="nucleotide sequence ID" value="NZ_JAQQDB010000074.1"/>
</dbReference>
<name>A0ABW9CZ97_9BURK</name>
<comment type="caution">
    <text evidence="1">The sequence shown here is derived from an EMBL/GenBank/DDBJ whole genome shotgun (WGS) entry which is preliminary data.</text>
</comment>